<evidence type="ECO:0000313" key="2">
    <source>
        <dbReference type="EMBL" id="PON98284.1"/>
    </source>
</evidence>
<dbReference type="EMBL" id="JXTC01000025">
    <property type="protein sequence ID" value="PON98284.1"/>
    <property type="molecule type" value="Genomic_DNA"/>
</dbReference>
<reference evidence="3" key="1">
    <citation type="submission" date="2016-06" db="EMBL/GenBank/DDBJ databases">
        <title>Parallel loss of symbiosis genes in relatives of nitrogen-fixing non-legume Parasponia.</title>
        <authorList>
            <person name="Van Velzen R."/>
            <person name="Holmer R."/>
            <person name="Bu F."/>
            <person name="Rutten L."/>
            <person name="Van Zeijl A."/>
            <person name="Liu W."/>
            <person name="Santuari L."/>
            <person name="Cao Q."/>
            <person name="Sharma T."/>
            <person name="Shen D."/>
            <person name="Roswanjaya Y."/>
            <person name="Wardhani T."/>
            <person name="Kalhor M.S."/>
            <person name="Jansen J."/>
            <person name="Van den Hoogen J."/>
            <person name="Gungor B."/>
            <person name="Hartog M."/>
            <person name="Hontelez J."/>
            <person name="Verver J."/>
            <person name="Yang W.-C."/>
            <person name="Schijlen E."/>
            <person name="Repin R."/>
            <person name="Schilthuizen M."/>
            <person name="Schranz E."/>
            <person name="Heidstra R."/>
            <person name="Miyata K."/>
            <person name="Fedorova E."/>
            <person name="Kohlen W."/>
            <person name="Bisseling T."/>
            <person name="Smit S."/>
            <person name="Geurts R."/>
        </authorList>
    </citation>
    <scope>NUCLEOTIDE SEQUENCE [LARGE SCALE GENOMIC DNA]</scope>
    <source>
        <strain evidence="3">cv. RG33-2</strain>
    </source>
</reference>
<dbReference type="AlphaFoldDB" id="A0A2P5FKI9"/>
<proteinExistence type="predicted"/>
<feature type="compositionally biased region" description="Basic residues" evidence="1">
    <location>
        <begin position="61"/>
        <end position="70"/>
    </location>
</feature>
<comment type="caution">
    <text evidence="2">The sequence shown here is derived from an EMBL/GenBank/DDBJ whole genome shotgun (WGS) entry which is preliminary data.</text>
</comment>
<accession>A0A2P5FKI9</accession>
<protein>
    <submittedName>
        <fullName evidence="2">Uncharacterized protein</fullName>
    </submittedName>
</protein>
<dbReference type="InParanoid" id="A0A2P5FKI9"/>
<dbReference type="OrthoDB" id="10433034at2759"/>
<sequence>MFLLFFKLKNQKPSSPPVLSIIDLQPPVTVVATASDGFAQFCHDSLGADRGWSSSTAPSRSRSRFSRKRA</sequence>
<dbReference type="Proteomes" id="UP000237000">
    <property type="component" value="Unassembled WGS sequence"/>
</dbReference>
<gene>
    <name evidence="2" type="ORF">TorRG33x02_058590</name>
</gene>
<organism evidence="2 3">
    <name type="scientific">Trema orientale</name>
    <name type="common">Charcoal tree</name>
    <name type="synonym">Celtis orientalis</name>
    <dbReference type="NCBI Taxonomy" id="63057"/>
    <lineage>
        <taxon>Eukaryota</taxon>
        <taxon>Viridiplantae</taxon>
        <taxon>Streptophyta</taxon>
        <taxon>Embryophyta</taxon>
        <taxon>Tracheophyta</taxon>
        <taxon>Spermatophyta</taxon>
        <taxon>Magnoliopsida</taxon>
        <taxon>eudicotyledons</taxon>
        <taxon>Gunneridae</taxon>
        <taxon>Pentapetalae</taxon>
        <taxon>rosids</taxon>
        <taxon>fabids</taxon>
        <taxon>Rosales</taxon>
        <taxon>Cannabaceae</taxon>
        <taxon>Trema</taxon>
    </lineage>
</organism>
<feature type="region of interest" description="Disordered" evidence="1">
    <location>
        <begin position="46"/>
        <end position="70"/>
    </location>
</feature>
<feature type="compositionally biased region" description="Low complexity" evidence="1">
    <location>
        <begin position="50"/>
        <end position="60"/>
    </location>
</feature>
<evidence type="ECO:0000313" key="3">
    <source>
        <dbReference type="Proteomes" id="UP000237000"/>
    </source>
</evidence>
<name>A0A2P5FKI9_TREOI</name>
<evidence type="ECO:0000256" key="1">
    <source>
        <dbReference type="SAM" id="MobiDB-lite"/>
    </source>
</evidence>
<keyword evidence="3" id="KW-1185">Reference proteome</keyword>